<keyword evidence="7" id="KW-0732">Signal</keyword>
<sequence>MRSISVCILTVVLLFNANSFATKRWGATGHRAVGAIADQHTSNKTKRHLKKILNHQSLALVSTFGDEIKADPRFKEFGTWHYVNMSFDDTYESSKKNPKGDLVTGIAHCKNVIKDPNASDADKTFYLKMLIHLVGDLHQPLHIGREEDRGGNDIKVKWQNKDTNLHRVWDSQMIESYNMSYSELAKNAEFLSKRQVKFLQEGSVMDWVNDTQNLAKTVYGSVEEGENLGYAYSYNHLDVARTQLQIAGIRLAKVLNDLF</sequence>
<dbReference type="SUPFAM" id="SSF48537">
    <property type="entry name" value="Phospholipase C/P1 nuclease"/>
    <property type="match status" value="1"/>
</dbReference>
<dbReference type="Gene3D" id="1.10.575.10">
    <property type="entry name" value="P1 Nuclease"/>
    <property type="match status" value="1"/>
</dbReference>
<proteinExistence type="predicted"/>
<dbReference type="Pfam" id="PF02265">
    <property type="entry name" value="S1-P1_nuclease"/>
    <property type="match status" value="1"/>
</dbReference>
<evidence type="ECO:0000256" key="5">
    <source>
        <dbReference type="ARBA" id="ARBA00023157"/>
    </source>
</evidence>
<name>A0A4Q0XG81_9FLAO</name>
<accession>A0A4Q0XG81</accession>
<dbReference type="PANTHER" id="PTHR33146:SF10">
    <property type="entry name" value="STRAND-SPECIFIC NUCLEASE, PUTATIVE-RELATED"/>
    <property type="match status" value="1"/>
</dbReference>
<dbReference type="OrthoDB" id="267579at2"/>
<evidence type="ECO:0000256" key="3">
    <source>
        <dbReference type="ARBA" id="ARBA00022759"/>
    </source>
</evidence>
<keyword evidence="2" id="KW-0479">Metal-binding</keyword>
<keyword evidence="3" id="KW-0255">Endonuclease</keyword>
<feature type="chain" id="PRO_5020638765" evidence="7">
    <location>
        <begin position="22"/>
        <end position="259"/>
    </location>
</feature>
<evidence type="ECO:0000256" key="4">
    <source>
        <dbReference type="ARBA" id="ARBA00022801"/>
    </source>
</evidence>
<keyword evidence="5" id="KW-1015">Disulfide bond</keyword>
<feature type="signal peptide" evidence="7">
    <location>
        <begin position="1"/>
        <end position="21"/>
    </location>
</feature>
<dbReference type="RefSeq" id="WP_129017244.1">
    <property type="nucleotide sequence ID" value="NZ_SDDZ01000004.1"/>
</dbReference>
<keyword evidence="9" id="KW-1185">Reference proteome</keyword>
<keyword evidence="6" id="KW-0325">Glycoprotein</keyword>
<evidence type="ECO:0000256" key="6">
    <source>
        <dbReference type="ARBA" id="ARBA00023180"/>
    </source>
</evidence>
<dbReference type="GO" id="GO:0003676">
    <property type="term" value="F:nucleic acid binding"/>
    <property type="evidence" value="ECO:0007669"/>
    <property type="project" value="InterPro"/>
</dbReference>
<dbReference type="CDD" id="cd11010">
    <property type="entry name" value="S1-P1_nuclease"/>
    <property type="match status" value="1"/>
</dbReference>
<gene>
    <name evidence="8" type="ORF">ESZ48_09865</name>
</gene>
<dbReference type="GO" id="GO:0046872">
    <property type="term" value="F:metal ion binding"/>
    <property type="evidence" value="ECO:0007669"/>
    <property type="project" value="UniProtKB-KW"/>
</dbReference>
<reference evidence="8 9" key="1">
    <citation type="submission" date="2019-01" db="EMBL/GenBank/DDBJ databases">
        <title>Genome sequence of the Antarctic species Gelidibacter gilvus ACAM 158(T).</title>
        <authorList>
            <person name="Bowman J.P."/>
        </authorList>
    </citation>
    <scope>NUCLEOTIDE SEQUENCE [LARGE SCALE GENOMIC DNA]</scope>
    <source>
        <strain evidence="8 9">IC158</strain>
    </source>
</reference>
<dbReference type="EMBL" id="SDDZ01000004">
    <property type="protein sequence ID" value="RXJ50274.1"/>
    <property type="molecule type" value="Genomic_DNA"/>
</dbReference>
<evidence type="ECO:0000256" key="1">
    <source>
        <dbReference type="ARBA" id="ARBA00022722"/>
    </source>
</evidence>
<organism evidence="8 9">
    <name type="scientific">Gelidibacter gilvus</name>
    <dbReference type="NCBI Taxonomy" id="59602"/>
    <lineage>
        <taxon>Bacteria</taxon>
        <taxon>Pseudomonadati</taxon>
        <taxon>Bacteroidota</taxon>
        <taxon>Flavobacteriia</taxon>
        <taxon>Flavobacteriales</taxon>
        <taxon>Flavobacteriaceae</taxon>
        <taxon>Gelidibacter</taxon>
    </lineage>
</organism>
<keyword evidence="1" id="KW-0540">Nuclease</keyword>
<dbReference type="PANTHER" id="PTHR33146">
    <property type="entry name" value="ENDONUCLEASE 4"/>
    <property type="match status" value="1"/>
</dbReference>
<protein>
    <submittedName>
        <fullName evidence="8">S1/P1 Nuclease</fullName>
    </submittedName>
</protein>
<keyword evidence="4" id="KW-0378">Hydrolase</keyword>
<evidence type="ECO:0000256" key="7">
    <source>
        <dbReference type="SAM" id="SignalP"/>
    </source>
</evidence>
<dbReference type="Proteomes" id="UP000289792">
    <property type="component" value="Unassembled WGS sequence"/>
</dbReference>
<evidence type="ECO:0000313" key="8">
    <source>
        <dbReference type="EMBL" id="RXJ50274.1"/>
    </source>
</evidence>
<evidence type="ECO:0000313" key="9">
    <source>
        <dbReference type="Proteomes" id="UP000289792"/>
    </source>
</evidence>
<evidence type="ECO:0000256" key="2">
    <source>
        <dbReference type="ARBA" id="ARBA00022723"/>
    </source>
</evidence>
<dbReference type="InterPro" id="IPR008947">
    <property type="entry name" value="PLipase_C/P1_nuclease_dom_sf"/>
</dbReference>
<comment type="caution">
    <text evidence="8">The sequence shown here is derived from an EMBL/GenBank/DDBJ whole genome shotgun (WGS) entry which is preliminary data.</text>
</comment>
<dbReference type="GO" id="GO:0016788">
    <property type="term" value="F:hydrolase activity, acting on ester bonds"/>
    <property type="evidence" value="ECO:0007669"/>
    <property type="project" value="InterPro"/>
</dbReference>
<dbReference type="GO" id="GO:0006308">
    <property type="term" value="P:DNA catabolic process"/>
    <property type="evidence" value="ECO:0007669"/>
    <property type="project" value="InterPro"/>
</dbReference>
<dbReference type="GO" id="GO:0004519">
    <property type="term" value="F:endonuclease activity"/>
    <property type="evidence" value="ECO:0007669"/>
    <property type="project" value="UniProtKB-KW"/>
</dbReference>
<dbReference type="AlphaFoldDB" id="A0A4Q0XG81"/>
<dbReference type="InterPro" id="IPR003154">
    <property type="entry name" value="S1/P1nuclease"/>
</dbReference>